<accession>A0A6C2YUM2</accession>
<proteinExistence type="predicted"/>
<dbReference type="EMBL" id="LR593887">
    <property type="protein sequence ID" value="VTS07066.1"/>
    <property type="molecule type" value="Genomic_DNA"/>
</dbReference>
<dbReference type="InParanoid" id="A0A6C2YUM2"/>
<evidence type="ECO:0000313" key="2">
    <source>
        <dbReference type="Proteomes" id="UP000464378"/>
    </source>
</evidence>
<dbReference type="KEGG" id="tim:GMBLW1_43400"/>
<dbReference type="RefSeq" id="WP_162659877.1">
    <property type="nucleotide sequence ID" value="NZ_LR593887.1"/>
</dbReference>
<evidence type="ECO:0000313" key="1">
    <source>
        <dbReference type="EMBL" id="VIP04853.1"/>
    </source>
</evidence>
<gene>
    <name evidence="1" type="ORF">GMBLW1_43400</name>
</gene>
<dbReference type="Proteomes" id="UP000464378">
    <property type="component" value="Chromosome"/>
</dbReference>
<evidence type="ECO:0008006" key="3">
    <source>
        <dbReference type="Google" id="ProtNLM"/>
    </source>
</evidence>
<reference evidence="1" key="1">
    <citation type="submission" date="2019-04" db="EMBL/GenBank/DDBJ databases">
        <authorList>
            <consortium name="Science for Life Laboratories"/>
        </authorList>
    </citation>
    <scope>NUCLEOTIDE SEQUENCE</scope>
    <source>
        <strain evidence="1">MBLW1</strain>
    </source>
</reference>
<keyword evidence="2" id="KW-1185">Reference proteome</keyword>
<name>A0A6C2YUM2_9BACT</name>
<sequence>MPSITLEFSEEHLQRLQRMALDQGMTVAEYLEDRLRKWLMEDRQTFAQALEYVLTKNAELYRRLA</sequence>
<dbReference type="EMBL" id="LR586016">
    <property type="protein sequence ID" value="VIP04853.1"/>
    <property type="molecule type" value="Genomic_DNA"/>
</dbReference>
<protein>
    <recommendedName>
        <fullName evidence="3">Ribbon-helix-helix protein CopG domain-containing protein</fullName>
    </recommendedName>
</protein>
<dbReference type="AlphaFoldDB" id="A0A6C2YUM2"/>
<organism evidence="1">
    <name type="scientific">Tuwongella immobilis</name>
    <dbReference type="NCBI Taxonomy" id="692036"/>
    <lineage>
        <taxon>Bacteria</taxon>
        <taxon>Pseudomonadati</taxon>
        <taxon>Planctomycetota</taxon>
        <taxon>Planctomycetia</taxon>
        <taxon>Gemmatales</taxon>
        <taxon>Gemmataceae</taxon>
        <taxon>Tuwongella</taxon>
    </lineage>
</organism>